<dbReference type="Pfam" id="PF01663">
    <property type="entry name" value="Phosphodiest"/>
    <property type="match status" value="1"/>
</dbReference>
<dbReference type="PANTHER" id="PTHR10151">
    <property type="entry name" value="ECTONUCLEOTIDE PYROPHOSPHATASE/PHOSPHODIESTERASE"/>
    <property type="match status" value="1"/>
</dbReference>
<dbReference type="Proteomes" id="UP000289411">
    <property type="component" value="Unassembled WGS sequence"/>
</dbReference>
<name>A0A4Q2RBR8_9HYPH</name>
<dbReference type="OrthoDB" id="8355658at2"/>
<feature type="region of interest" description="Disordered" evidence="1">
    <location>
        <begin position="274"/>
        <end position="295"/>
    </location>
</feature>
<dbReference type="InterPro" id="IPR017850">
    <property type="entry name" value="Alkaline_phosphatase_core_sf"/>
</dbReference>
<dbReference type="AlphaFoldDB" id="A0A4Q2RBR8"/>
<evidence type="ECO:0000256" key="2">
    <source>
        <dbReference type="SAM" id="SignalP"/>
    </source>
</evidence>
<dbReference type="EMBL" id="QYBC01000020">
    <property type="protein sequence ID" value="RYB02394.1"/>
    <property type="molecule type" value="Genomic_DNA"/>
</dbReference>
<evidence type="ECO:0000256" key="1">
    <source>
        <dbReference type="SAM" id="MobiDB-lite"/>
    </source>
</evidence>
<gene>
    <name evidence="3" type="ORF">D3272_20900</name>
</gene>
<reference evidence="3 4" key="1">
    <citation type="submission" date="2018-09" db="EMBL/GenBank/DDBJ databases">
        <authorList>
            <person name="Grouzdev D.S."/>
            <person name="Krutkina M.S."/>
        </authorList>
    </citation>
    <scope>NUCLEOTIDE SEQUENCE [LARGE SCALE GENOMIC DNA]</scope>
    <source>
        <strain evidence="3 4">RmlP001</strain>
    </source>
</reference>
<keyword evidence="2" id="KW-0732">Signal</keyword>
<dbReference type="PANTHER" id="PTHR10151:SF120">
    <property type="entry name" value="BIS(5'-ADENOSYL)-TRIPHOSPHATASE"/>
    <property type="match status" value="1"/>
</dbReference>
<evidence type="ECO:0000313" key="3">
    <source>
        <dbReference type="EMBL" id="RYB02394.1"/>
    </source>
</evidence>
<accession>A0A4Q2RBR8</accession>
<comment type="caution">
    <text evidence="3">The sequence shown here is derived from an EMBL/GenBank/DDBJ whole genome shotgun (WGS) entry which is preliminary data.</text>
</comment>
<feature type="chain" id="PRO_5020448581" evidence="2">
    <location>
        <begin position="23"/>
        <end position="506"/>
    </location>
</feature>
<dbReference type="Gene3D" id="3.40.720.10">
    <property type="entry name" value="Alkaline Phosphatase, subunit A"/>
    <property type="match status" value="2"/>
</dbReference>
<reference evidence="3 4" key="2">
    <citation type="submission" date="2019-02" db="EMBL/GenBank/DDBJ databases">
        <title>'Lichenibacterium ramalinii' gen. nov. sp. nov., 'Lichenibacterium minor' gen. nov. sp. nov.</title>
        <authorList>
            <person name="Pankratov T."/>
        </authorList>
    </citation>
    <scope>NUCLEOTIDE SEQUENCE [LARGE SCALE GENOMIC DNA]</scope>
    <source>
        <strain evidence="3 4">RmlP001</strain>
    </source>
</reference>
<dbReference type="InterPro" id="IPR002591">
    <property type="entry name" value="Phosphodiest/P_Trfase"/>
</dbReference>
<proteinExistence type="predicted"/>
<keyword evidence="4" id="KW-1185">Reference proteome</keyword>
<feature type="signal peptide" evidence="2">
    <location>
        <begin position="1"/>
        <end position="22"/>
    </location>
</feature>
<sequence>MTQFGRAAAGALALLSTTAAFAAPAPYAHVLLISIDGMHAVDLAEHAARHPNGALARLSRAGVTYRQAMTPLISDSFPGLAAQVTGGGPATTGVYYDDSYDRTLFPAGSGCKGEAGTEVPFASEIDVDPKRADAGGTIGKPMTQIDAAKLPLRLTGTVCAPVYPHDYLRANTIFEVVHGHGGRTAWADKHPAYEWLAGPSGQGLDELYAVEQDALIPGTKVKTTGSFAAERDFDEKHVAAVLNMMRGLDGTGAGKVGVPALFGMNFQAVSVGQKLPKAGPGDPPEAKGGYADASSRPNDGLAAQFDYVDGALGRLVEGLKVNGLDGTTLIVLSSKHGQSPIDPAGLRPTDDAPYEKLPGHAFHDADDGALIWLKPSERAAKLPEALAALEKDRAALGIGTLYPPAAVAALFADPATDSRAPDIMVGTDPGVVYTSGKKGAEHGGLALEDRNVPLVVAGPGIAARTVATPVGTAEIAPTILKALGYVPEELQAVKAENTRSLPGLPF</sequence>
<organism evidence="3 4">
    <name type="scientific">Lichenibacterium ramalinae</name>
    <dbReference type="NCBI Taxonomy" id="2316527"/>
    <lineage>
        <taxon>Bacteria</taxon>
        <taxon>Pseudomonadati</taxon>
        <taxon>Pseudomonadota</taxon>
        <taxon>Alphaproteobacteria</taxon>
        <taxon>Hyphomicrobiales</taxon>
        <taxon>Lichenihabitantaceae</taxon>
        <taxon>Lichenibacterium</taxon>
    </lineage>
</organism>
<dbReference type="SUPFAM" id="SSF53649">
    <property type="entry name" value="Alkaline phosphatase-like"/>
    <property type="match status" value="1"/>
</dbReference>
<dbReference type="RefSeq" id="WP_129221158.1">
    <property type="nucleotide sequence ID" value="NZ_QYBC01000020.1"/>
</dbReference>
<dbReference type="GO" id="GO:0016787">
    <property type="term" value="F:hydrolase activity"/>
    <property type="evidence" value="ECO:0007669"/>
    <property type="project" value="UniProtKB-ARBA"/>
</dbReference>
<protein>
    <submittedName>
        <fullName evidence="3">Alkaline phosphatase family protein</fullName>
    </submittedName>
</protein>
<evidence type="ECO:0000313" key="4">
    <source>
        <dbReference type="Proteomes" id="UP000289411"/>
    </source>
</evidence>